<feature type="non-terminal residue" evidence="3">
    <location>
        <position position="1"/>
    </location>
</feature>
<evidence type="ECO:0000256" key="2">
    <source>
        <dbReference type="SAM" id="MobiDB-lite"/>
    </source>
</evidence>
<protein>
    <submittedName>
        <fullName evidence="3">Uncharacterized protein</fullName>
    </submittedName>
</protein>
<feature type="compositionally biased region" description="Acidic residues" evidence="2">
    <location>
        <begin position="1"/>
        <end position="11"/>
    </location>
</feature>
<feature type="compositionally biased region" description="Polar residues" evidence="2">
    <location>
        <begin position="661"/>
        <end position="672"/>
    </location>
</feature>
<comment type="caution">
    <text evidence="3">The sequence shown here is derived from an EMBL/GenBank/DDBJ whole genome shotgun (WGS) entry which is preliminary data.</text>
</comment>
<reference evidence="3" key="2">
    <citation type="journal article" date="2021" name="Microbiome">
        <title>Successional dynamics and alternative stable states in a saline activated sludge microbial community over 9 years.</title>
        <authorList>
            <person name="Wang Y."/>
            <person name="Ye J."/>
            <person name="Ju F."/>
            <person name="Liu L."/>
            <person name="Boyd J.A."/>
            <person name="Deng Y."/>
            <person name="Parks D.H."/>
            <person name="Jiang X."/>
            <person name="Yin X."/>
            <person name="Woodcroft B.J."/>
            <person name="Tyson G.W."/>
            <person name="Hugenholtz P."/>
            <person name="Polz M.F."/>
            <person name="Zhang T."/>
        </authorList>
    </citation>
    <scope>NUCLEOTIDE SEQUENCE</scope>
    <source>
        <strain evidence="3">HKST-UBA02</strain>
    </source>
</reference>
<name>A0A955RX48_UNCKA</name>
<organism evidence="3 4">
    <name type="scientific">candidate division WWE3 bacterium</name>
    <dbReference type="NCBI Taxonomy" id="2053526"/>
    <lineage>
        <taxon>Bacteria</taxon>
        <taxon>Katanobacteria</taxon>
    </lineage>
</organism>
<dbReference type="EMBL" id="JAGQKY010000106">
    <property type="protein sequence ID" value="MCA9397693.1"/>
    <property type="molecule type" value="Genomic_DNA"/>
</dbReference>
<gene>
    <name evidence="3" type="ORF">KC573_02590</name>
</gene>
<dbReference type="Proteomes" id="UP000699691">
    <property type="component" value="Unassembled WGS sequence"/>
</dbReference>
<sequence length="672" mass="73828">AAFIGIEDEDGSVSAEQTKESASLGEMTSDKIVSEILAGKVRTETARVNMGDRMVTEYYAVGADGERRELSQQEALEVGILQAESQTSNSRQEVLNEITAEDGEGIPRGTVVESYNAAKSLSDEVSNGVIAKLRSGKARISQAHGGYRIVETVINSEGQENEKISSVYSAEEIRTYGLDEAAQFHIDHPGRESFDAELYKEKNKSELLSQQDEAKVLVLTSFIGSVASGELSIVRNPDGTYALNGEDAPEENYSFAQMEAAGLLGAYDTYRRNEVYGEESIVSTEERMDALREEIADNLIDDIRSRKVTVVQTHPSNCFVIHTPNLLDIKYTTSELRQFGIYAYAVETPVKTADAVVTTETTKARMEAVSSEKVSGTPESRAQEIISSTESINNFENLTLQEQLVLMNQCKELVQLLLGQAESSENKVQQMLLQAVMIQVEQQIEQIEQQIKEQNDLSAETDQFAEVEAQVESPSQKYSEQLKNLADMPFEQQIGFLSEVMGDFFETSKITESSAAKKARSELFTIMMEIFRSLFNIESQAQKTTEPSPESTSATPEDSPEASVGADDTTSDPIQPVSAGVYVDTGTDEPVLQNEVVDTDTDKETNVENEQSTLSPELEAFHTAVTGGESSSESYSQNEAESIVNSVFDNETSEDPLEAYQQASTYDVETSS</sequence>
<feature type="compositionally biased region" description="Low complexity" evidence="2">
    <location>
        <begin position="544"/>
        <end position="557"/>
    </location>
</feature>
<feature type="coiled-coil region" evidence="1">
    <location>
        <begin position="430"/>
        <end position="460"/>
    </location>
</feature>
<evidence type="ECO:0000313" key="4">
    <source>
        <dbReference type="Proteomes" id="UP000699691"/>
    </source>
</evidence>
<proteinExistence type="predicted"/>
<reference evidence="3" key="1">
    <citation type="submission" date="2020-04" db="EMBL/GenBank/DDBJ databases">
        <authorList>
            <person name="Zhang T."/>
        </authorList>
    </citation>
    <scope>NUCLEOTIDE SEQUENCE</scope>
    <source>
        <strain evidence="3">HKST-UBA02</strain>
    </source>
</reference>
<evidence type="ECO:0000256" key="1">
    <source>
        <dbReference type="SAM" id="Coils"/>
    </source>
</evidence>
<evidence type="ECO:0000313" key="3">
    <source>
        <dbReference type="EMBL" id="MCA9397693.1"/>
    </source>
</evidence>
<feature type="region of interest" description="Disordered" evidence="2">
    <location>
        <begin position="540"/>
        <end position="614"/>
    </location>
</feature>
<dbReference type="AlphaFoldDB" id="A0A955RX48"/>
<feature type="region of interest" description="Disordered" evidence="2">
    <location>
        <begin position="648"/>
        <end position="672"/>
    </location>
</feature>
<keyword evidence="1" id="KW-0175">Coiled coil</keyword>
<feature type="region of interest" description="Disordered" evidence="2">
    <location>
        <begin position="1"/>
        <end position="20"/>
    </location>
</feature>
<accession>A0A955RX48</accession>